<evidence type="ECO:0000256" key="1">
    <source>
        <dbReference type="PROSITE-ProRule" id="PRU00169"/>
    </source>
</evidence>
<dbReference type="PANTHER" id="PTHR43228">
    <property type="entry name" value="TWO-COMPONENT RESPONSE REGULATOR"/>
    <property type="match status" value="1"/>
</dbReference>
<comment type="caution">
    <text evidence="3">The sequence shown here is derived from an EMBL/GenBank/DDBJ whole genome shotgun (WGS) entry which is preliminary data.</text>
</comment>
<dbReference type="InterPro" id="IPR001789">
    <property type="entry name" value="Sig_transdc_resp-reg_receiver"/>
</dbReference>
<organism evidence="3 4">
    <name type="scientific">Zobellia uliginosa</name>
    <dbReference type="NCBI Taxonomy" id="143224"/>
    <lineage>
        <taxon>Bacteria</taxon>
        <taxon>Pseudomonadati</taxon>
        <taxon>Bacteroidota</taxon>
        <taxon>Flavobacteriia</taxon>
        <taxon>Flavobacteriales</taxon>
        <taxon>Flavobacteriaceae</taxon>
        <taxon>Zobellia</taxon>
    </lineage>
</organism>
<evidence type="ECO:0000259" key="2">
    <source>
        <dbReference type="PROSITE" id="PS50110"/>
    </source>
</evidence>
<feature type="domain" description="Response regulatory" evidence="2">
    <location>
        <begin position="6"/>
        <end position="131"/>
    </location>
</feature>
<dbReference type="PANTHER" id="PTHR43228:SF1">
    <property type="entry name" value="TWO-COMPONENT RESPONSE REGULATOR ARR22"/>
    <property type="match status" value="1"/>
</dbReference>
<sequence length="131" mass="14964">MSNYKKICIIDDDAIAVFGLKRGLQSMKSIPEPLIYENGLQAIEGFKKMIEEGTELPSFILLDINMPVMGGWDFISQMNAIWPKDKEKPTIYMMTSSISDQDVEKARTFNLEKNYLIKPVFAETLVRILLP</sequence>
<dbReference type="Pfam" id="PF00072">
    <property type="entry name" value="Response_reg"/>
    <property type="match status" value="1"/>
</dbReference>
<dbReference type="RefSeq" id="WP_076453385.1">
    <property type="nucleotide sequence ID" value="NZ_FTOB01000001.1"/>
</dbReference>
<evidence type="ECO:0000313" key="3">
    <source>
        <dbReference type="EMBL" id="SIS40064.1"/>
    </source>
</evidence>
<keyword evidence="4" id="KW-1185">Reference proteome</keyword>
<protein>
    <submittedName>
        <fullName evidence="3">CheY chemotaxis protein or a CheY-like REC (Receiver) domain</fullName>
    </submittedName>
</protein>
<accession>A0ABY1KIY3</accession>
<dbReference type="EMBL" id="FTOB01000001">
    <property type="protein sequence ID" value="SIS40064.1"/>
    <property type="molecule type" value="Genomic_DNA"/>
</dbReference>
<name>A0ABY1KIY3_9FLAO</name>
<dbReference type="SUPFAM" id="SSF52172">
    <property type="entry name" value="CheY-like"/>
    <property type="match status" value="1"/>
</dbReference>
<evidence type="ECO:0000313" key="4">
    <source>
        <dbReference type="Proteomes" id="UP000185728"/>
    </source>
</evidence>
<dbReference type="PROSITE" id="PS50110">
    <property type="entry name" value="RESPONSE_REGULATORY"/>
    <property type="match status" value="1"/>
</dbReference>
<proteinExistence type="predicted"/>
<keyword evidence="1" id="KW-0597">Phosphoprotein</keyword>
<reference evidence="3 4" key="1">
    <citation type="submission" date="2017-01" db="EMBL/GenBank/DDBJ databases">
        <authorList>
            <person name="Varghese N."/>
            <person name="Submissions S."/>
        </authorList>
    </citation>
    <scope>NUCLEOTIDE SEQUENCE [LARGE SCALE GENOMIC DNA]</scope>
    <source>
        <strain evidence="3 4">DSM 2061</strain>
    </source>
</reference>
<dbReference type="InterPro" id="IPR011006">
    <property type="entry name" value="CheY-like_superfamily"/>
</dbReference>
<gene>
    <name evidence="3" type="ORF">SAMN05421766_101536</name>
</gene>
<feature type="modified residue" description="4-aspartylphosphate" evidence="1">
    <location>
        <position position="63"/>
    </location>
</feature>
<dbReference type="SMART" id="SM00448">
    <property type="entry name" value="REC"/>
    <property type="match status" value="1"/>
</dbReference>
<dbReference type="Gene3D" id="3.40.50.2300">
    <property type="match status" value="1"/>
</dbReference>
<dbReference type="InterPro" id="IPR052048">
    <property type="entry name" value="ST_Response_Regulator"/>
</dbReference>
<dbReference type="Proteomes" id="UP000185728">
    <property type="component" value="Unassembled WGS sequence"/>
</dbReference>